<dbReference type="RefSeq" id="WP_146528315.1">
    <property type="nucleotide sequence ID" value="NZ_SJPV01000007.1"/>
</dbReference>
<comment type="caution">
    <text evidence="3">The sequence shown here is derived from an EMBL/GenBank/DDBJ whole genome shotgun (WGS) entry which is preliminary data.</text>
</comment>
<reference evidence="3 4" key="1">
    <citation type="submission" date="2019-02" db="EMBL/GenBank/DDBJ databases">
        <title>Deep-cultivation of Planctomycetes and their phenomic and genomic characterization uncovers novel biology.</title>
        <authorList>
            <person name="Wiegand S."/>
            <person name="Jogler M."/>
            <person name="Boedeker C."/>
            <person name="Pinto D."/>
            <person name="Vollmers J."/>
            <person name="Rivas-Marin E."/>
            <person name="Kohn T."/>
            <person name="Peeters S.H."/>
            <person name="Heuer A."/>
            <person name="Rast P."/>
            <person name="Oberbeckmann S."/>
            <person name="Bunk B."/>
            <person name="Jeske O."/>
            <person name="Meyerdierks A."/>
            <person name="Storesund J.E."/>
            <person name="Kallscheuer N."/>
            <person name="Luecker S."/>
            <person name="Lage O.M."/>
            <person name="Pohl T."/>
            <person name="Merkel B.J."/>
            <person name="Hornburger P."/>
            <person name="Mueller R.-W."/>
            <person name="Bruemmer F."/>
            <person name="Labrenz M."/>
            <person name="Spormann A.M."/>
            <person name="Op Den Camp H."/>
            <person name="Overmann J."/>
            <person name="Amann R."/>
            <person name="Jetten M.S.M."/>
            <person name="Mascher T."/>
            <person name="Medema M.H."/>
            <person name="Devos D.P."/>
            <person name="Kaster A.-K."/>
            <person name="Ovreas L."/>
            <person name="Rohde M."/>
            <person name="Galperin M.Y."/>
            <person name="Jogler C."/>
        </authorList>
    </citation>
    <scope>NUCLEOTIDE SEQUENCE [LARGE SCALE GENOMIC DNA]</scope>
    <source>
        <strain evidence="3 4">Poly41</strain>
    </source>
</reference>
<gene>
    <name evidence="3" type="ORF">Poly41_40180</name>
</gene>
<feature type="chain" id="PRO_5023134030" evidence="2">
    <location>
        <begin position="26"/>
        <end position="311"/>
    </location>
</feature>
<feature type="compositionally biased region" description="Basic and acidic residues" evidence="1">
    <location>
        <begin position="29"/>
        <end position="48"/>
    </location>
</feature>
<evidence type="ECO:0000313" key="3">
    <source>
        <dbReference type="EMBL" id="TWU34875.1"/>
    </source>
</evidence>
<sequence length="311" mass="32577" precursor="true">MKMRNLLAATAVATTTLSFSPLASAQMSHADHDHGAMQHAQSSHDHTAMTESPETSVGPHGGTVQMVGSRRIETVLVPKGIMFMILNSKGEPIAPPDVEGTVSLRVGNNPKLHTYQMRILKNQAVGVAVDLSKVTDQALHMDVEITNIAAKPVSFHSMSKVIGSSTGAGLSDEELIALQGVCPISGKPLGSMGQPPKVMVNGKSLFVCCGGCSGKVEASPDQYFTKFYSAEGEEVRPGVFKSTLADAAAIAAQKTCPVMDEKLGGMGVPLKVNVKGKAVYICCAGCAKKLAAEPDKYLQKLSQSGVTPPAM</sequence>
<keyword evidence="2" id="KW-0732">Signal</keyword>
<dbReference type="OrthoDB" id="288659at2"/>
<organism evidence="3 4">
    <name type="scientific">Novipirellula artificiosorum</name>
    <dbReference type="NCBI Taxonomy" id="2528016"/>
    <lineage>
        <taxon>Bacteria</taxon>
        <taxon>Pseudomonadati</taxon>
        <taxon>Planctomycetota</taxon>
        <taxon>Planctomycetia</taxon>
        <taxon>Pirellulales</taxon>
        <taxon>Pirellulaceae</taxon>
        <taxon>Novipirellula</taxon>
    </lineage>
</organism>
<dbReference type="Proteomes" id="UP000319143">
    <property type="component" value="Unassembled WGS sequence"/>
</dbReference>
<feature type="region of interest" description="Disordered" evidence="1">
    <location>
        <begin position="25"/>
        <end position="64"/>
    </location>
</feature>
<name>A0A5C6DF66_9BACT</name>
<dbReference type="AlphaFoldDB" id="A0A5C6DF66"/>
<evidence type="ECO:0000256" key="2">
    <source>
        <dbReference type="SAM" id="SignalP"/>
    </source>
</evidence>
<evidence type="ECO:0000256" key="1">
    <source>
        <dbReference type="SAM" id="MobiDB-lite"/>
    </source>
</evidence>
<protein>
    <submittedName>
        <fullName evidence="3">Putative metal-binding domain of cation transport ATPase</fullName>
    </submittedName>
</protein>
<proteinExistence type="predicted"/>
<dbReference type="EMBL" id="SJPV01000007">
    <property type="protein sequence ID" value="TWU34875.1"/>
    <property type="molecule type" value="Genomic_DNA"/>
</dbReference>
<keyword evidence="4" id="KW-1185">Reference proteome</keyword>
<feature type="signal peptide" evidence="2">
    <location>
        <begin position="1"/>
        <end position="25"/>
    </location>
</feature>
<evidence type="ECO:0000313" key="4">
    <source>
        <dbReference type="Proteomes" id="UP000319143"/>
    </source>
</evidence>
<accession>A0A5C6DF66</accession>